<dbReference type="SUPFAM" id="SSF48264">
    <property type="entry name" value="Cytochrome P450"/>
    <property type="match status" value="1"/>
</dbReference>
<proteinExistence type="inferred from homology"/>
<keyword evidence="5 7" id="KW-0408">Iron</keyword>
<evidence type="ECO:0000256" key="5">
    <source>
        <dbReference type="ARBA" id="ARBA00023004"/>
    </source>
</evidence>
<dbReference type="GO" id="GO:0005506">
    <property type="term" value="F:iron ion binding"/>
    <property type="evidence" value="ECO:0007669"/>
    <property type="project" value="InterPro"/>
</dbReference>
<evidence type="ECO:0000256" key="6">
    <source>
        <dbReference type="ARBA" id="ARBA00023033"/>
    </source>
</evidence>
<sequence>MRIRDRHLGIDVNFANPAAWADPYPLYAWLREASPMVRCRQPFVGRAWAATRYDDVSSVLKDPKRFKSSHSGANGRQAIYERVLPRLVQGFMKSMVSSDGDDHRRLRGLVAKAFTPARVEQLESRIDGIVTQLLDRAMASATFDLMAAFALPLPLRIISELLGVEAHERANFRRAMVRIIADRSEWSLIYRLPTYWELRRMFDRMLARKRARPTDDLTSDLIAVEQAGDQLTAEELVSMVFLLLFAGHETTVNLLGNGTLALLEHPEQFARLRDDPSLVPSAIEEMLRFDSPAHFSATRYVAERCEVGGMVLERGDKILPMLGAANRDGRAFDEPDAFDVGREPNRHVAFGAGPHFCIGAHLSRFEGRIALTRLVQRCPGLRLAVGRDALRWRQNNSGLRGLTALPVRGS</sequence>
<dbReference type="CDD" id="cd11029">
    <property type="entry name" value="CYP107-like"/>
    <property type="match status" value="1"/>
</dbReference>
<dbReference type="OrthoDB" id="4511384at2"/>
<dbReference type="EMBL" id="PVNL01000118">
    <property type="protein sequence ID" value="PRQ00443.1"/>
    <property type="molecule type" value="Genomic_DNA"/>
</dbReference>
<protein>
    <submittedName>
        <fullName evidence="8">Cytochrome P450 107B1</fullName>
        <ecNumber evidence="8">1.14.-.-</ecNumber>
    </submittedName>
</protein>
<dbReference type="Gene3D" id="1.10.630.10">
    <property type="entry name" value="Cytochrome P450"/>
    <property type="match status" value="1"/>
</dbReference>
<comment type="similarity">
    <text evidence="1 7">Belongs to the cytochrome P450 family.</text>
</comment>
<dbReference type="GO" id="GO:0004497">
    <property type="term" value="F:monooxygenase activity"/>
    <property type="evidence" value="ECO:0007669"/>
    <property type="project" value="UniProtKB-KW"/>
</dbReference>
<dbReference type="Proteomes" id="UP000238823">
    <property type="component" value="Unassembled WGS sequence"/>
</dbReference>
<dbReference type="PANTHER" id="PTHR46696">
    <property type="entry name" value="P450, PUTATIVE (EUROFUNG)-RELATED"/>
    <property type="match status" value="1"/>
</dbReference>
<keyword evidence="3 7" id="KW-0479">Metal-binding</keyword>
<comment type="caution">
    <text evidence="8">The sequence shown here is derived from an EMBL/GenBank/DDBJ whole genome shotgun (WGS) entry which is preliminary data.</text>
</comment>
<dbReference type="InterPro" id="IPR017972">
    <property type="entry name" value="Cyt_P450_CS"/>
</dbReference>
<keyword evidence="6 7" id="KW-0503">Monooxygenase</keyword>
<dbReference type="PANTHER" id="PTHR46696:SF1">
    <property type="entry name" value="CYTOCHROME P450 YJIB-RELATED"/>
    <property type="match status" value="1"/>
</dbReference>
<evidence type="ECO:0000256" key="3">
    <source>
        <dbReference type="ARBA" id="ARBA00022723"/>
    </source>
</evidence>
<dbReference type="GO" id="GO:0016705">
    <property type="term" value="F:oxidoreductase activity, acting on paired donors, with incorporation or reduction of molecular oxygen"/>
    <property type="evidence" value="ECO:0007669"/>
    <property type="project" value="InterPro"/>
</dbReference>
<dbReference type="FunFam" id="1.10.630.10:FF:000018">
    <property type="entry name" value="Cytochrome P450 monooxygenase"/>
    <property type="match status" value="1"/>
</dbReference>
<dbReference type="PROSITE" id="PS00086">
    <property type="entry name" value="CYTOCHROME_P450"/>
    <property type="match status" value="1"/>
</dbReference>
<evidence type="ECO:0000313" key="8">
    <source>
        <dbReference type="EMBL" id="PRQ00443.1"/>
    </source>
</evidence>
<evidence type="ECO:0000313" key="9">
    <source>
        <dbReference type="Proteomes" id="UP000238823"/>
    </source>
</evidence>
<evidence type="ECO:0000256" key="7">
    <source>
        <dbReference type="RuleBase" id="RU000461"/>
    </source>
</evidence>
<keyword evidence="4 7" id="KW-0560">Oxidoreductase</keyword>
<dbReference type="Pfam" id="PF00067">
    <property type="entry name" value="p450"/>
    <property type="match status" value="1"/>
</dbReference>
<dbReference type="GO" id="GO:0020037">
    <property type="term" value="F:heme binding"/>
    <property type="evidence" value="ECO:0007669"/>
    <property type="project" value="InterPro"/>
</dbReference>
<name>A0A2S9Y5R3_9BACT</name>
<organism evidence="8 9">
    <name type="scientific">Enhygromyxa salina</name>
    <dbReference type="NCBI Taxonomy" id="215803"/>
    <lineage>
        <taxon>Bacteria</taxon>
        <taxon>Pseudomonadati</taxon>
        <taxon>Myxococcota</taxon>
        <taxon>Polyangia</taxon>
        <taxon>Nannocystales</taxon>
        <taxon>Nannocystaceae</taxon>
        <taxon>Enhygromyxa</taxon>
    </lineage>
</organism>
<dbReference type="RefSeq" id="WP_106092798.1">
    <property type="nucleotide sequence ID" value="NZ_PVNL01000118.1"/>
</dbReference>
<reference evidence="8 9" key="1">
    <citation type="submission" date="2018-03" db="EMBL/GenBank/DDBJ databases">
        <title>Draft Genome Sequences of the Obligatory Marine Myxobacteria Enhygromyxa salina SWB007.</title>
        <authorList>
            <person name="Poehlein A."/>
            <person name="Moghaddam J.A."/>
            <person name="Harms H."/>
            <person name="Alanjari M."/>
            <person name="Koenig G.M."/>
            <person name="Daniel R."/>
            <person name="Schaeberle T.F."/>
        </authorList>
    </citation>
    <scope>NUCLEOTIDE SEQUENCE [LARGE SCALE GENOMIC DNA]</scope>
    <source>
        <strain evidence="8 9">SWB007</strain>
    </source>
</reference>
<dbReference type="InterPro" id="IPR001128">
    <property type="entry name" value="Cyt_P450"/>
</dbReference>
<evidence type="ECO:0000256" key="1">
    <source>
        <dbReference type="ARBA" id="ARBA00010617"/>
    </source>
</evidence>
<dbReference type="EC" id="1.14.-.-" evidence="8"/>
<accession>A0A2S9Y5R3</accession>
<evidence type="ECO:0000256" key="4">
    <source>
        <dbReference type="ARBA" id="ARBA00023002"/>
    </source>
</evidence>
<dbReference type="InterPro" id="IPR036396">
    <property type="entry name" value="Cyt_P450_sf"/>
</dbReference>
<dbReference type="AlphaFoldDB" id="A0A2S9Y5R3"/>
<dbReference type="PRINTS" id="PR00359">
    <property type="entry name" value="BP450"/>
</dbReference>
<dbReference type="InterPro" id="IPR002397">
    <property type="entry name" value="Cyt_P450_B"/>
</dbReference>
<keyword evidence="2 7" id="KW-0349">Heme</keyword>
<evidence type="ECO:0000256" key="2">
    <source>
        <dbReference type="ARBA" id="ARBA00022617"/>
    </source>
</evidence>
<gene>
    <name evidence="8" type="ORF">ENSA7_59370</name>
</gene>